<gene>
    <name evidence="2" type="ORF">SAMN04489732_113184</name>
</gene>
<accession>A0A1H8YCL5</accession>
<reference evidence="2 3" key="1">
    <citation type="submission" date="2016-10" db="EMBL/GenBank/DDBJ databases">
        <authorList>
            <person name="de Groot N.N."/>
        </authorList>
    </citation>
    <scope>NUCLEOTIDE SEQUENCE [LARGE SCALE GENOMIC DNA]</scope>
    <source>
        <strain evidence="2 3">DSM 44993</strain>
    </source>
</reference>
<feature type="signal peptide" evidence="1">
    <location>
        <begin position="1"/>
        <end position="26"/>
    </location>
</feature>
<dbReference type="Proteomes" id="UP000198582">
    <property type="component" value="Unassembled WGS sequence"/>
</dbReference>
<dbReference type="Gene3D" id="2.30.30.40">
    <property type="entry name" value="SH3 Domains"/>
    <property type="match status" value="1"/>
</dbReference>
<evidence type="ECO:0008006" key="4">
    <source>
        <dbReference type="Google" id="ProtNLM"/>
    </source>
</evidence>
<protein>
    <recommendedName>
        <fullName evidence="4">SH3 domain-containing protein</fullName>
    </recommendedName>
</protein>
<sequence>MRKMAMVAAAMATAVLPLALSTPAWAATTTSATVVQPADGLCTVTANSVRYRTGPGTGYTALGLVYAGTLFFPDHTAPADRPKDGTTWVNGSIVQGASNVWIRQDYLSCQ</sequence>
<organism evidence="2 3">
    <name type="scientific">Amycolatopsis saalfeldensis</name>
    <dbReference type="NCBI Taxonomy" id="394193"/>
    <lineage>
        <taxon>Bacteria</taxon>
        <taxon>Bacillati</taxon>
        <taxon>Actinomycetota</taxon>
        <taxon>Actinomycetes</taxon>
        <taxon>Pseudonocardiales</taxon>
        <taxon>Pseudonocardiaceae</taxon>
        <taxon>Amycolatopsis</taxon>
    </lineage>
</organism>
<evidence type="ECO:0000313" key="2">
    <source>
        <dbReference type="EMBL" id="SEP49733.1"/>
    </source>
</evidence>
<dbReference type="STRING" id="394193.SAMN04489732_113184"/>
<evidence type="ECO:0000313" key="3">
    <source>
        <dbReference type="Proteomes" id="UP000198582"/>
    </source>
</evidence>
<proteinExistence type="predicted"/>
<name>A0A1H8YCL5_9PSEU</name>
<keyword evidence="3" id="KW-1185">Reference proteome</keyword>
<keyword evidence="1" id="KW-0732">Signal</keyword>
<feature type="chain" id="PRO_5011548507" description="SH3 domain-containing protein" evidence="1">
    <location>
        <begin position="27"/>
        <end position="110"/>
    </location>
</feature>
<dbReference type="AlphaFoldDB" id="A0A1H8YCL5"/>
<dbReference type="EMBL" id="FOEF01000013">
    <property type="protein sequence ID" value="SEP49733.1"/>
    <property type="molecule type" value="Genomic_DNA"/>
</dbReference>
<evidence type="ECO:0000256" key="1">
    <source>
        <dbReference type="SAM" id="SignalP"/>
    </source>
</evidence>